<evidence type="ECO:0000259" key="1">
    <source>
        <dbReference type="Pfam" id="PF13649"/>
    </source>
</evidence>
<dbReference type="SUPFAM" id="SSF53335">
    <property type="entry name" value="S-adenosyl-L-methionine-dependent methyltransferases"/>
    <property type="match status" value="1"/>
</dbReference>
<dbReference type="Gene3D" id="3.40.50.150">
    <property type="entry name" value="Vaccinia Virus protein VP39"/>
    <property type="match status" value="1"/>
</dbReference>
<dbReference type="EC" id="2.1.-.-" evidence="2"/>
<keyword evidence="2" id="KW-0808">Transferase</keyword>
<gene>
    <name evidence="2" type="ORF">ACFYG5_14670</name>
</gene>
<dbReference type="InterPro" id="IPR041698">
    <property type="entry name" value="Methyltransf_25"/>
</dbReference>
<dbReference type="CDD" id="cd02440">
    <property type="entry name" value="AdoMet_MTases"/>
    <property type="match status" value="1"/>
</dbReference>
<dbReference type="GO" id="GO:0010420">
    <property type="term" value="F:polyprenyldihydroxybenzoate methyltransferase activity"/>
    <property type="evidence" value="ECO:0007669"/>
    <property type="project" value="TreeGrafter"/>
</dbReference>
<dbReference type="InterPro" id="IPR029063">
    <property type="entry name" value="SAM-dependent_MTases_sf"/>
</dbReference>
<protein>
    <submittedName>
        <fullName evidence="2">Class I SAM-dependent methyltransferase</fullName>
        <ecNumber evidence="2">2.1.-.-</ecNumber>
    </submittedName>
</protein>
<dbReference type="PANTHER" id="PTHR43464">
    <property type="entry name" value="METHYLTRANSFERASE"/>
    <property type="match status" value="1"/>
</dbReference>
<dbReference type="EMBL" id="CP170721">
    <property type="protein sequence ID" value="XIA17793.1"/>
    <property type="molecule type" value="Genomic_DNA"/>
</dbReference>
<proteinExistence type="predicted"/>
<dbReference type="Pfam" id="PF13649">
    <property type="entry name" value="Methyltransf_25"/>
    <property type="match status" value="1"/>
</dbReference>
<organism evidence="2">
    <name type="scientific">Rhodanobacter sp. FW102-FHT14D07</name>
    <dbReference type="NCBI Taxonomy" id="3351462"/>
    <lineage>
        <taxon>Bacteria</taxon>
        <taxon>Pseudomonadati</taxon>
        <taxon>Pseudomonadota</taxon>
        <taxon>Gammaproteobacteria</taxon>
        <taxon>Lysobacterales</taxon>
        <taxon>Rhodanobacteraceae</taxon>
        <taxon>Rhodanobacter</taxon>
    </lineage>
</organism>
<reference evidence="2" key="1">
    <citation type="submission" date="2024-10" db="EMBL/GenBank/DDBJ databases">
        <authorList>
            <person name="Lesea H.P."/>
            <person name="Kuehl J.V."/>
            <person name="Chandonia J.-M."/>
        </authorList>
    </citation>
    <scope>NUCLEOTIDE SEQUENCE</scope>
    <source>
        <strain evidence="2">FW102-FHT14D07</strain>
    </source>
</reference>
<dbReference type="AlphaFoldDB" id="A0AB74UMJ9"/>
<evidence type="ECO:0000313" key="2">
    <source>
        <dbReference type="EMBL" id="XIA17793.1"/>
    </source>
</evidence>
<feature type="domain" description="Methyltransferase" evidence="1">
    <location>
        <begin position="99"/>
        <end position="193"/>
    </location>
</feature>
<keyword evidence="2" id="KW-0489">Methyltransferase</keyword>
<name>A0AB74UMJ9_9GAMM</name>
<accession>A0AB74UMJ9</accession>
<sequence>MARSLTGGMMEQLRQMAKRIAPLYWLVGAARYAQFRLQLARANWTDPGVPVLGLPPPMLRYRVHRAFDSASYLANGRRIARCLLDTLAAHGVVPERLVVLDFACGPGRVIGELAAAASSCDMHGSDIDAEAIDWARKNLSAVARFATNSPATPTAYASGMFDVIYSVSLFTHLDAPAQDEWLAEMARLLKPGGLLLATTHGRSATGSCTAAELATLARDGFAYRTDRKGRFKVDGLPDFYQTTFHTVDYVRRHWARHLVVVEHIEGGLNGNQDIVVLRKPVLSPCGAQPPVQAG</sequence>
<dbReference type="PANTHER" id="PTHR43464:SF23">
    <property type="entry name" value="JUVENILE HORMONE ACID O-METHYLTRANSFERASE"/>
    <property type="match status" value="1"/>
</dbReference>
<dbReference type="GO" id="GO:0032259">
    <property type="term" value="P:methylation"/>
    <property type="evidence" value="ECO:0007669"/>
    <property type="project" value="UniProtKB-KW"/>
</dbReference>
<dbReference type="RefSeq" id="WP_395121088.1">
    <property type="nucleotide sequence ID" value="NZ_CP170721.1"/>
</dbReference>